<name>A0A078G201_BRANA</name>
<dbReference type="Gramene" id="CDY19504">
    <property type="protein sequence ID" value="CDY19504"/>
    <property type="gene ID" value="GSBRNA2T00009110001"/>
</dbReference>
<dbReference type="STRING" id="3708.A0A078G201"/>
<proteinExistence type="predicted"/>
<evidence type="ECO:0000313" key="2">
    <source>
        <dbReference type="Proteomes" id="UP000028999"/>
    </source>
</evidence>
<evidence type="ECO:0000313" key="1">
    <source>
        <dbReference type="EMBL" id="CDY19504.1"/>
    </source>
</evidence>
<dbReference type="AlphaFoldDB" id="A0A078G201"/>
<dbReference type="EMBL" id="LK032097">
    <property type="protein sequence ID" value="CDY19504.1"/>
    <property type="molecule type" value="Genomic_DNA"/>
</dbReference>
<keyword evidence="2" id="KW-1185">Reference proteome</keyword>
<organism evidence="1 2">
    <name type="scientific">Brassica napus</name>
    <name type="common">Rape</name>
    <dbReference type="NCBI Taxonomy" id="3708"/>
    <lineage>
        <taxon>Eukaryota</taxon>
        <taxon>Viridiplantae</taxon>
        <taxon>Streptophyta</taxon>
        <taxon>Embryophyta</taxon>
        <taxon>Tracheophyta</taxon>
        <taxon>Spermatophyta</taxon>
        <taxon>Magnoliopsida</taxon>
        <taxon>eudicotyledons</taxon>
        <taxon>Gunneridae</taxon>
        <taxon>Pentapetalae</taxon>
        <taxon>rosids</taxon>
        <taxon>malvids</taxon>
        <taxon>Brassicales</taxon>
        <taxon>Brassicaceae</taxon>
        <taxon>Brassiceae</taxon>
        <taxon>Brassica</taxon>
    </lineage>
</organism>
<dbReference type="Proteomes" id="UP000028999">
    <property type="component" value="Unassembled WGS sequence"/>
</dbReference>
<dbReference type="PaxDb" id="3708-A0A078G201"/>
<sequence>MTGRFLTDRQASYGWMFKLSEWKRLSTYDVDLNTGSSD</sequence>
<reference evidence="1 2" key="1">
    <citation type="journal article" date="2014" name="Science">
        <title>Plant genetics. Early allopolyploid evolution in the post-Neolithic Brassica napus oilseed genome.</title>
        <authorList>
            <person name="Chalhoub B."/>
            <person name="Denoeud F."/>
            <person name="Liu S."/>
            <person name="Parkin I.A."/>
            <person name="Tang H."/>
            <person name="Wang X."/>
            <person name="Chiquet J."/>
            <person name="Belcram H."/>
            <person name="Tong C."/>
            <person name="Samans B."/>
            <person name="Correa M."/>
            <person name="Da Silva C."/>
            <person name="Just J."/>
            <person name="Falentin C."/>
            <person name="Koh C.S."/>
            <person name="Le Clainche I."/>
            <person name="Bernard M."/>
            <person name="Bento P."/>
            <person name="Noel B."/>
            <person name="Labadie K."/>
            <person name="Alberti A."/>
            <person name="Charles M."/>
            <person name="Arnaud D."/>
            <person name="Guo H."/>
            <person name="Daviaud C."/>
            <person name="Alamery S."/>
            <person name="Jabbari K."/>
            <person name="Zhao M."/>
            <person name="Edger P.P."/>
            <person name="Chelaifa H."/>
            <person name="Tack D."/>
            <person name="Lassalle G."/>
            <person name="Mestiri I."/>
            <person name="Schnel N."/>
            <person name="Le Paslier M.C."/>
            <person name="Fan G."/>
            <person name="Renault V."/>
            <person name="Bayer P.E."/>
            <person name="Golicz A.A."/>
            <person name="Manoli S."/>
            <person name="Lee T.H."/>
            <person name="Thi V.H."/>
            <person name="Chalabi S."/>
            <person name="Hu Q."/>
            <person name="Fan C."/>
            <person name="Tollenaere R."/>
            <person name="Lu Y."/>
            <person name="Battail C."/>
            <person name="Shen J."/>
            <person name="Sidebottom C.H."/>
            <person name="Wang X."/>
            <person name="Canaguier A."/>
            <person name="Chauveau A."/>
            <person name="Berard A."/>
            <person name="Deniot G."/>
            <person name="Guan M."/>
            <person name="Liu Z."/>
            <person name="Sun F."/>
            <person name="Lim Y.P."/>
            <person name="Lyons E."/>
            <person name="Town C.D."/>
            <person name="Bancroft I."/>
            <person name="Wang X."/>
            <person name="Meng J."/>
            <person name="Ma J."/>
            <person name="Pires J.C."/>
            <person name="King G.J."/>
            <person name="Brunel D."/>
            <person name="Delourme R."/>
            <person name="Renard M."/>
            <person name="Aury J.M."/>
            <person name="Adams K.L."/>
            <person name="Batley J."/>
            <person name="Snowdon R.J."/>
            <person name="Tost J."/>
            <person name="Edwards D."/>
            <person name="Zhou Y."/>
            <person name="Hua W."/>
            <person name="Sharpe A.G."/>
            <person name="Paterson A.H."/>
            <person name="Guan C."/>
            <person name="Wincker P."/>
        </authorList>
    </citation>
    <scope>NUCLEOTIDE SEQUENCE [LARGE SCALE GENOMIC DNA]</scope>
    <source>
        <strain evidence="2">cv. Darmor-bzh</strain>
    </source>
</reference>
<accession>A0A078G201</accession>
<gene>
    <name evidence="1" type="primary">BnaC09g13990D</name>
    <name evidence="1" type="ORF">GSBRNA2T00009110001</name>
</gene>
<protein>
    <submittedName>
        <fullName evidence="1">BnaC09g13990D protein</fullName>
    </submittedName>
</protein>